<accession>A0A0E9TFN7</accession>
<evidence type="ECO:0000313" key="1">
    <source>
        <dbReference type="EMBL" id="JAH52252.1"/>
    </source>
</evidence>
<dbReference type="EMBL" id="GBXM01056325">
    <property type="protein sequence ID" value="JAH52252.1"/>
    <property type="molecule type" value="Transcribed_RNA"/>
</dbReference>
<proteinExistence type="predicted"/>
<reference evidence="1" key="1">
    <citation type="submission" date="2014-11" db="EMBL/GenBank/DDBJ databases">
        <authorList>
            <person name="Amaro Gonzalez C."/>
        </authorList>
    </citation>
    <scope>NUCLEOTIDE SEQUENCE</scope>
</reference>
<protein>
    <submittedName>
        <fullName evidence="1">Uncharacterized protein</fullName>
    </submittedName>
</protein>
<name>A0A0E9TFN7_ANGAN</name>
<organism evidence="1">
    <name type="scientific">Anguilla anguilla</name>
    <name type="common">European freshwater eel</name>
    <name type="synonym">Muraena anguilla</name>
    <dbReference type="NCBI Taxonomy" id="7936"/>
    <lineage>
        <taxon>Eukaryota</taxon>
        <taxon>Metazoa</taxon>
        <taxon>Chordata</taxon>
        <taxon>Craniata</taxon>
        <taxon>Vertebrata</taxon>
        <taxon>Euteleostomi</taxon>
        <taxon>Actinopterygii</taxon>
        <taxon>Neopterygii</taxon>
        <taxon>Teleostei</taxon>
        <taxon>Anguilliformes</taxon>
        <taxon>Anguillidae</taxon>
        <taxon>Anguilla</taxon>
    </lineage>
</organism>
<reference evidence="1" key="2">
    <citation type="journal article" date="2015" name="Fish Shellfish Immunol.">
        <title>Early steps in the European eel (Anguilla anguilla)-Vibrio vulnificus interaction in the gills: Role of the RtxA13 toxin.</title>
        <authorList>
            <person name="Callol A."/>
            <person name="Pajuelo D."/>
            <person name="Ebbesson L."/>
            <person name="Teles M."/>
            <person name="MacKenzie S."/>
            <person name="Amaro C."/>
        </authorList>
    </citation>
    <scope>NUCLEOTIDE SEQUENCE</scope>
</reference>
<sequence>MHKTIYLFIIYFD</sequence>